<dbReference type="InterPro" id="IPR004839">
    <property type="entry name" value="Aminotransferase_I/II_large"/>
</dbReference>
<dbReference type="InterPro" id="IPR015421">
    <property type="entry name" value="PyrdxlP-dep_Trfase_major"/>
</dbReference>
<evidence type="ECO:0000256" key="10">
    <source>
        <dbReference type="ARBA" id="ARBA00047481"/>
    </source>
</evidence>
<dbReference type="SUPFAM" id="SSF53383">
    <property type="entry name" value="PLP-dependent transferases"/>
    <property type="match status" value="1"/>
</dbReference>
<evidence type="ECO:0000256" key="7">
    <source>
        <dbReference type="ARBA" id="ARBA00022679"/>
    </source>
</evidence>
<keyword evidence="8 11" id="KW-0663">Pyridoxal phosphate</keyword>
<name>A0A1T4W675_9BACT</name>
<comment type="similarity">
    <text evidence="3 11">Belongs to the class-II pyridoxal-phosphate-dependent aminotransferase family. Histidinol-phosphate aminotransferase subfamily.</text>
</comment>
<evidence type="ECO:0000256" key="1">
    <source>
        <dbReference type="ARBA" id="ARBA00001933"/>
    </source>
</evidence>
<evidence type="ECO:0000313" key="14">
    <source>
        <dbReference type="Proteomes" id="UP000190027"/>
    </source>
</evidence>
<comment type="cofactor">
    <cofactor evidence="1 11">
        <name>pyridoxal 5'-phosphate</name>
        <dbReference type="ChEBI" id="CHEBI:597326"/>
    </cofactor>
</comment>
<dbReference type="InterPro" id="IPR005861">
    <property type="entry name" value="HisP_aminotrans"/>
</dbReference>
<keyword evidence="9 11" id="KW-0368">Histidine biosynthesis</keyword>
<evidence type="ECO:0000256" key="5">
    <source>
        <dbReference type="ARBA" id="ARBA00022576"/>
    </source>
</evidence>
<evidence type="ECO:0000256" key="8">
    <source>
        <dbReference type="ARBA" id="ARBA00022898"/>
    </source>
</evidence>
<dbReference type="RefSeq" id="WP_078715991.1">
    <property type="nucleotide sequence ID" value="NZ_FUYC01000001.1"/>
</dbReference>
<dbReference type="Gene3D" id="3.90.1150.10">
    <property type="entry name" value="Aspartate Aminotransferase, domain 1"/>
    <property type="match status" value="1"/>
</dbReference>
<dbReference type="UniPathway" id="UPA00031">
    <property type="reaction ID" value="UER00012"/>
</dbReference>
<evidence type="ECO:0000256" key="4">
    <source>
        <dbReference type="ARBA" id="ARBA00011738"/>
    </source>
</evidence>
<dbReference type="PANTHER" id="PTHR43643">
    <property type="entry name" value="HISTIDINOL-PHOSPHATE AMINOTRANSFERASE 2"/>
    <property type="match status" value="1"/>
</dbReference>
<organism evidence="13 14">
    <name type="scientific">Paucidesulfovibrio gracilis DSM 16080</name>
    <dbReference type="NCBI Taxonomy" id="1121449"/>
    <lineage>
        <taxon>Bacteria</taxon>
        <taxon>Pseudomonadati</taxon>
        <taxon>Thermodesulfobacteriota</taxon>
        <taxon>Desulfovibrionia</taxon>
        <taxon>Desulfovibrionales</taxon>
        <taxon>Desulfovibrionaceae</taxon>
        <taxon>Paucidesulfovibrio</taxon>
    </lineage>
</organism>
<feature type="modified residue" description="N6-(pyridoxal phosphate)lysine" evidence="11">
    <location>
        <position position="226"/>
    </location>
</feature>
<keyword evidence="14" id="KW-1185">Reference proteome</keyword>
<keyword evidence="5 11" id="KW-0032">Aminotransferase</keyword>
<evidence type="ECO:0000256" key="11">
    <source>
        <dbReference type="HAMAP-Rule" id="MF_01023"/>
    </source>
</evidence>
<dbReference type="NCBIfam" id="TIGR01141">
    <property type="entry name" value="hisC"/>
    <property type="match status" value="1"/>
</dbReference>
<protein>
    <recommendedName>
        <fullName evidence="11">Histidinol-phosphate aminotransferase</fullName>
        <ecNumber evidence="11">2.6.1.9</ecNumber>
    </recommendedName>
    <alternativeName>
        <fullName evidence="11">Imidazole acetol-phosphate transaminase</fullName>
    </alternativeName>
</protein>
<dbReference type="Proteomes" id="UP000190027">
    <property type="component" value="Unassembled WGS sequence"/>
</dbReference>
<proteinExistence type="inferred from homology"/>
<comment type="catalytic activity">
    <reaction evidence="10 11">
        <text>L-histidinol phosphate + 2-oxoglutarate = 3-(imidazol-4-yl)-2-oxopropyl phosphate + L-glutamate</text>
        <dbReference type="Rhea" id="RHEA:23744"/>
        <dbReference type="ChEBI" id="CHEBI:16810"/>
        <dbReference type="ChEBI" id="CHEBI:29985"/>
        <dbReference type="ChEBI" id="CHEBI:57766"/>
        <dbReference type="ChEBI" id="CHEBI:57980"/>
        <dbReference type="EC" id="2.6.1.9"/>
    </reaction>
</comment>
<dbReference type="InterPro" id="IPR050106">
    <property type="entry name" value="HistidinolP_aminotransfase"/>
</dbReference>
<dbReference type="EMBL" id="FUYC01000001">
    <property type="protein sequence ID" value="SKA72535.1"/>
    <property type="molecule type" value="Genomic_DNA"/>
</dbReference>
<evidence type="ECO:0000313" key="13">
    <source>
        <dbReference type="EMBL" id="SKA72535.1"/>
    </source>
</evidence>
<gene>
    <name evidence="11" type="primary">hisC</name>
    <name evidence="13" type="ORF">SAMN02745704_00426</name>
</gene>
<keyword evidence="6 11" id="KW-0028">Amino-acid biosynthesis</keyword>
<accession>A0A1T4W675</accession>
<evidence type="ECO:0000259" key="12">
    <source>
        <dbReference type="Pfam" id="PF00155"/>
    </source>
</evidence>
<evidence type="ECO:0000256" key="2">
    <source>
        <dbReference type="ARBA" id="ARBA00005011"/>
    </source>
</evidence>
<dbReference type="CDD" id="cd00609">
    <property type="entry name" value="AAT_like"/>
    <property type="match status" value="1"/>
</dbReference>
<dbReference type="PROSITE" id="PS00599">
    <property type="entry name" value="AA_TRANSFER_CLASS_2"/>
    <property type="match status" value="1"/>
</dbReference>
<dbReference type="AlphaFoldDB" id="A0A1T4W675"/>
<evidence type="ECO:0000256" key="6">
    <source>
        <dbReference type="ARBA" id="ARBA00022605"/>
    </source>
</evidence>
<dbReference type="PANTHER" id="PTHR43643:SF6">
    <property type="entry name" value="HISTIDINOL-PHOSPHATE AMINOTRANSFERASE"/>
    <property type="match status" value="1"/>
</dbReference>
<comment type="pathway">
    <text evidence="2 11">Amino-acid biosynthesis; L-histidine biosynthesis; L-histidine from 5-phospho-alpha-D-ribose 1-diphosphate: step 7/9.</text>
</comment>
<dbReference type="HAMAP" id="MF_01023">
    <property type="entry name" value="HisC_aminotrans_2"/>
    <property type="match status" value="1"/>
</dbReference>
<dbReference type="GO" id="GO:0004400">
    <property type="term" value="F:histidinol-phosphate transaminase activity"/>
    <property type="evidence" value="ECO:0007669"/>
    <property type="project" value="UniProtKB-UniRule"/>
</dbReference>
<evidence type="ECO:0000256" key="9">
    <source>
        <dbReference type="ARBA" id="ARBA00023102"/>
    </source>
</evidence>
<keyword evidence="7 11" id="KW-0808">Transferase</keyword>
<dbReference type="InterPro" id="IPR001917">
    <property type="entry name" value="Aminotrans_II_pyridoxalP_BS"/>
</dbReference>
<sequence length="363" mass="40195">MKERVRKQILDFKPYTPGLTLEDIREEYGVERVIKLASNENPLGVSPVVQKVLGQKAAEVFRYPQNHSPRLAAALAERLGVEPDMVVVGNGSDEIIDMLYRVVAEPGRDNVVCYEHSFSMYRMCAKLCGVEYREIPREHGLGLPMEHLARAADEHTALVFLTSPDNPTGLAATADEIAKLSRALPEGALLVVDGAYAEFAEPQDIYEAAPRLAELDNLVLLRTFSKAYGLAGMRLGYGIMPAWLASYLRRARIPFTVNLPAEAAGLAALEDEVFLSETLRVVCEGRDYLGRELAALGCEVTPSQANFLMFRPPSDATVFFEGMLRRGIIVRHLKSFGLPDHIRVNMGTESENRAFVSACRELL</sequence>
<dbReference type="Pfam" id="PF00155">
    <property type="entry name" value="Aminotran_1_2"/>
    <property type="match status" value="1"/>
</dbReference>
<evidence type="ECO:0000256" key="3">
    <source>
        <dbReference type="ARBA" id="ARBA00007970"/>
    </source>
</evidence>
<comment type="subunit">
    <text evidence="4 11">Homodimer.</text>
</comment>
<dbReference type="EC" id="2.6.1.9" evidence="11"/>
<dbReference type="InterPro" id="IPR015424">
    <property type="entry name" value="PyrdxlP-dep_Trfase"/>
</dbReference>
<dbReference type="InterPro" id="IPR015422">
    <property type="entry name" value="PyrdxlP-dep_Trfase_small"/>
</dbReference>
<dbReference type="GO" id="GO:0030170">
    <property type="term" value="F:pyridoxal phosphate binding"/>
    <property type="evidence" value="ECO:0007669"/>
    <property type="project" value="InterPro"/>
</dbReference>
<reference evidence="13 14" key="1">
    <citation type="submission" date="2017-02" db="EMBL/GenBank/DDBJ databases">
        <authorList>
            <person name="Peterson S.W."/>
        </authorList>
    </citation>
    <scope>NUCLEOTIDE SEQUENCE [LARGE SCALE GENOMIC DNA]</scope>
    <source>
        <strain evidence="13 14">DSM 16080</strain>
    </source>
</reference>
<dbReference type="OrthoDB" id="9813612at2"/>
<feature type="domain" description="Aminotransferase class I/classII large" evidence="12">
    <location>
        <begin position="32"/>
        <end position="357"/>
    </location>
</feature>
<dbReference type="Gene3D" id="3.40.640.10">
    <property type="entry name" value="Type I PLP-dependent aspartate aminotransferase-like (Major domain)"/>
    <property type="match status" value="1"/>
</dbReference>
<dbReference type="GO" id="GO:0000105">
    <property type="term" value="P:L-histidine biosynthetic process"/>
    <property type="evidence" value="ECO:0007669"/>
    <property type="project" value="UniProtKB-UniRule"/>
</dbReference>
<dbReference type="STRING" id="1121449.SAMN02745704_00426"/>